<dbReference type="EMBL" id="AP025017">
    <property type="protein sequence ID" value="BDA65303.1"/>
    <property type="molecule type" value="Genomic_DNA"/>
</dbReference>
<evidence type="ECO:0000256" key="1">
    <source>
        <dbReference type="ARBA" id="ARBA00007521"/>
    </source>
</evidence>
<dbReference type="InterPro" id="IPR003477">
    <property type="entry name" value="PemK-like"/>
</dbReference>
<feature type="compositionally biased region" description="Basic and acidic residues" evidence="3">
    <location>
        <begin position="67"/>
        <end position="82"/>
    </location>
</feature>
<comment type="similarity">
    <text evidence="1">Belongs to the PemK/MazF family.</text>
</comment>
<keyword evidence="2" id="KW-1277">Toxin-antitoxin system</keyword>
<gene>
    <name evidence="4" type="ORF">MANAM107_21370</name>
</gene>
<feature type="region of interest" description="Disordered" evidence="3">
    <location>
        <begin position="17"/>
        <end position="92"/>
    </location>
</feature>
<dbReference type="Proteomes" id="UP000824496">
    <property type="component" value="Chromosome"/>
</dbReference>
<evidence type="ECO:0000313" key="4">
    <source>
        <dbReference type="EMBL" id="BDA65303.1"/>
    </source>
</evidence>
<protein>
    <recommendedName>
        <fullName evidence="6">Growth inhibitor PemK</fullName>
    </recommendedName>
</protein>
<dbReference type="SUPFAM" id="SSF50118">
    <property type="entry name" value="Cell growth inhibitor/plasmid maintenance toxic component"/>
    <property type="match status" value="1"/>
</dbReference>
<accession>A0ABN6K721</accession>
<dbReference type="Gene3D" id="2.30.30.110">
    <property type="match status" value="1"/>
</dbReference>
<evidence type="ECO:0000256" key="3">
    <source>
        <dbReference type="SAM" id="MobiDB-lite"/>
    </source>
</evidence>
<proteinExistence type="inferred from homology"/>
<dbReference type="RefSeq" id="WP_223908184.1">
    <property type="nucleotide sequence ID" value="NZ_AP025017.1"/>
</dbReference>
<reference evidence="4 5" key="1">
    <citation type="submission" date="2021-08" db="EMBL/GenBank/DDBJ databases">
        <title>Whole genome sequence of novel Actinomyces species strain MAS-1.</title>
        <authorList>
            <person name="Saito M."/>
            <person name="Kuwahara N."/>
            <person name="Takizawa T."/>
            <person name="Gotouda H."/>
            <person name="Ochiai T."/>
        </authorList>
    </citation>
    <scope>NUCLEOTIDE SEQUENCE [LARGE SCALE GENOMIC DNA]</scope>
    <source>
        <strain evidence="4 5">MAS-1</strain>
    </source>
</reference>
<organism evidence="4 5">
    <name type="scientific">Actinomyces capricornis</name>
    <dbReference type="NCBI Taxonomy" id="2755559"/>
    <lineage>
        <taxon>Bacteria</taxon>
        <taxon>Bacillati</taxon>
        <taxon>Actinomycetota</taxon>
        <taxon>Actinomycetes</taxon>
        <taxon>Actinomycetales</taxon>
        <taxon>Actinomycetaceae</taxon>
        <taxon>Actinomyces</taxon>
    </lineage>
</organism>
<keyword evidence="5" id="KW-1185">Reference proteome</keyword>
<dbReference type="Pfam" id="PF02452">
    <property type="entry name" value="PemK_toxin"/>
    <property type="match status" value="1"/>
</dbReference>
<sequence>MASLLNRILRVLGRAAADAASEALTTATRPTTTTGGPADRPSTGTSSGSGKADSGSKGRSGSASSRGTDRPNRSRGADDAARGRGGAAPHRGVAVYDVGSLGLPDFTYSPDPDGDADPGEVVWTWVPYEEDATQGKDRPVLVLARAQGRLVVAQMTSKDHDRDAAQEARWGRHWHDVGSGPWDARGRPSEVRLDRLLSVEPDAVRREGATMPRGTFEAVVAALRAHHS</sequence>
<feature type="compositionally biased region" description="Low complexity" evidence="3">
    <location>
        <begin position="17"/>
        <end position="66"/>
    </location>
</feature>
<evidence type="ECO:0000313" key="5">
    <source>
        <dbReference type="Proteomes" id="UP000824496"/>
    </source>
</evidence>
<dbReference type="InterPro" id="IPR011067">
    <property type="entry name" value="Plasmid_toxin/cell-grow_inhib"/>
</dbReference>
<evidence type="ECO:0008006" key="6">
    <source>
        <dbReference type="Google" id="ProtNLM"/>
    </source>
</evidence>
<evidence type="ECO:0000256" key="2">
    <source>
        <dbReference type="ARBA" id="ARBA00022649"/>
    </source>
</evidence>
<name>A0ABN6K721_9ACTO</name>